<feature type="region of interest" description="Disordered" evidence="1">
    <location>
        <begin position="164"/>
        <end position="192"/>
    </location>
</feature>
<dbReference type="Proteomes" id="UP000095280">
    <property type="component" value="Unplaced"/>
</dbReference>
<organism evidence="2 3">
    <name type="scientific">Macrostomum lignano</name>
    <dbReference type="NCBI Taxonomy" id="282301"/>
    <lineage>
        <taxon>Eukaryota</taxon>
        <taxon>Metazoa</taxon>
        <taxon>Spiralia</taxon>
        <taxon>Lophotrochozoa</taxon>
        <taxon>Platyhelminthes</taxon>
        <taxon>Rhabditophora</taxon>
        <taxon>Macrostomorpha</taxon>
        <taxon>Macrostomida</taxon>
        <taxon>Macrostomidae</taxon>
        <taxon>Macrostomum</taxon>
    </lineage>
</organism>
<feature type="compositionally biased region" description="Basic and acidic residues" evidence="1">
    <location>
        <begin position="164"/>
        <end position="176"/>
    </location>
</feature>
<keyword evidence="2" id="KW-1185">Reference proteome</keyword>
<protein>
    <submittedName>
        <fullName evidence="3">TIR domain-containing protein</fullName>
    </submittedName>
</protein>
<feature type="region of interest" description="Disordered" evidence="1">
    <location>
        <begin position="335"/>
        <end position="375"/>
    </location>
</feature>
<feature type="compositionally biased region" description="Basic residues" evidence="1">
    <location>
        <begin position="177"/>
        <end position="187"/>
    </location>
</feature>
<feature type="compositionally biased region" description="Basic and acidic residues" evidence="1">
    <location>
        <begin position="805"/>
        <end position="817"/>
    </location>
</feature>
<dbReference type="Gene3D" id="3.40.50.10140">
    <property type="entry name" value="Toll/interleukin-1 receptor homology (TIR) domain"/>
    <property type="match status" value="1"/>
</dbReference>
<dbReference type="AlphaFoldDB" id="A0A1I8FGX5"/>
<evidence type="ECO:0000256" key="1">
    <source>
        <dbReference type="SAM" id="MobiDB-lite"/>
    </source>
</evidence>
<feature type="region of interest" description="Disordered" evidence="1">
    <location>
        <begin position="733"/>
        <end position="752"/>
    </location>
</feature>
<feature type="compositionally biased region" description="Polar residues" evidence="1">
    <location>
        <begin position="492"/>
        <end position="505"/>
    </location>
</feature>
<accession>A0A1I8FGX5</accession>
<reference evidence="3" key="1">
    <citation type="submission" date="2016-11" db="UniProtKB">
        <authorList>
            <consortium name="WormBaseParasite"/>
        </authorList>
    </citation>
    <scope>IDENTIFICATION</scope>
</reference>
<feature type="region of interest" description="Disordered" evidence="1">
    <location>
        <begin position="792"/>
        <end position="829"/>
    </location>
</feature>
<sequence>KVLVRDPAEVPSGSRRSRRRSTDGWWPGVLREWRNSGLGTPLAGEAAPGQHQQVAAVRRSLWSATSPTQSVVEESDSTISLEHRCADPPCFSVSSRRSKKLRWLALSTVSDLMRSGSSRASPRVTGRFCAFRWPAGGQACCRASSSSGQLWAHELAAEHQDDALAQHHRADDVLDARRRRGSRRKRGTGTSVQRVRGLVDVHHEDSGSEAMEERAERPEYCEKLPRCCSGPAGGGTDSCTPSPPPPLPRPIDCWERRRRAAELHLQQVAGLRDKTESAAVLRSLRGCGSSGGCSGGWLKAGIAVGPIEEGGLRAAGAECSWLGHQQVLRELLGPPEPVKEEQSRAAAVRLDASTGKKRLNQPAASDRGSHSDRHAETCRRGIPCKFNSRHPRLPCSGSKAGETHCLVGTDCDASLQPTAAAATAAAAAPATTSAPAADSVLSRSPSDLLQVELRSADRRRRRRSQQSMGGGSGGGGDGVQLSVPPPAGPLQQRGSFSQYSGRSARSSIASDPGILMMDVHQPAHALDPNGRWGLVKRLEAEPYCYRLCYDMRDFNRTFSRIQNVVCSVMLSQRVILVLSGQFVAHSWPELEDALQHACPPAGQRKRKIVPVTLGDALELPDLIKSLTVLSANHRNFFDRLLLTLKHENIVLSDSSTTLWSVMSHSTGSENGHLLVLARGRLTGQWGARPEFRHSLEHARHQPSVDLVDSFMKDPAPSLQDDRSIPLQDPARQHLPLQVPDPAPSPADPPADRNRFRSLLIRDPSTFACRSQPCSNLLPRSRTPALPCESPTLSTFPLASIPDASTFRDPDPADERPDLPLQIRTQHLPL</sequence>
<feature type="region of interest" description="Disordered" evidence="1">
    <location>
        <begin position="1"/>
        <end position="23"/>
    </location>
</feature>
<feature type="compositionally biased region" description="Gly residues" evidence="1">
    <location>
        <begin position="468"/>
        <end position="478"/>
    </location>
</feature>
<dbReference type="WBParaSite" id="maker-unitig_33512-snap-gene-0.1-mRNA-1">
    <property type="protein sequence ID" value="maker-unitig_33512-snap-gene-0.1-mRNA-1"/>
    <property type="gene ID" value="maker-unitig_33512-snap-gene-0.1"/>
</dbReference>
<name>A0A1I8FGX5_9PLAT</name>
<feature type="compositionally biased region" description="Pro residues" evidence="1">
    <location>
        <begin position="738"/>
        <end position="748"/>
    </location>
</feature>
<evidence type="ECO:0000313" key="3">
    <source>
        <dbReference type="WBParaSite" id="maker-unitig_33512-snap-gene-0.1-mRNA-1"/>
    </source>
</evidence>
<feature type="region of interest" description="Disordered" evidence="1">
    <location>
        <begin position="433"/>
        <end position="505"/>
    </location>
</feature>
<dbReference type="SUPFAM" id="SSF52200">
    <property type="entry name" value="Toll/Interleukin receptor TIR domain"/>
    <property type="match status" value="1"/>
</dbReference>
<evidence type="ECO:0000313" key="2">
    <source>
        <dbReference type="Proteomes" id="UP000095280"/>
    </source>
</evidence>
<dbReference type="InterPro" id="IPR035897">
    <property type="entry name" value="Toll_tir_struct_dom_sf"/>
</dbReference>
<proteinExistence type="predicted"/>